<evidence type="ECO:0000256" key="2">
    <source>
        <dbReference type="ARBA" id="ARBA00022741"/>
    </source>
</evidence>
<sequence length="648" mass="76264">MLGIIQLCETLEKLHEKGISHRDIKPSNIYYYNDRFCFGDFGLVDFPDNINNLTRSDRGLGAIFTIAPEMKRNPKDADGKKADVFSLAKTMWMLLTKNEKGYDGVYNFQDSTHGLHFIKDYKDIHLVEIEELFQESTNNDPNLRPTIKEFKEKLLLWIEIISDLNKSQASDWKFLNKQLFGLYPPDSSSWQDINSIVEILNIITSIPAYNHMLFHTNGGLDLFYAKKANEDNCIKLYDTIGFCYIVKPKRLYFEGFNKNYKWNYFLLELDELEPILETPVYFDRENLVEDIPGHYVSAQYAQYGVYDYDSGMLLPKGFEVIERFVKGRIMIVMKTGPYNGINGTYDGRHGDCTIDEFRRYIDNLVKYYSKAYTYIKQNKEFNNLSEDEIEARILRLEFFNKNPFSEKVNHIEELRIKEKIKQEEMISKYIESNFMNWNFTDIISEYIDSASTNIKFTFKFKAIDNDIFDLISDKCYYLCKDGYIKKLKLSIDDCFSLSDRTKAIEMQNMLTKRVIDFLQERELAELKKYESYFSISLVRNGRPSHLFTKEEIQYVMMQADDRVNNQLVIDENGYAHIINDTRLGHLYPVSHEIWEAGNNYVGKYSKLGTLDDNYISSLQNWIMYLETGKHQSADYVDEERNVDELLKK</sequence>
<dbReference type="InterPro" id="IPR008271">
    <property type="entry name" value="Ser/Thr_kinase_AS"/>
</dbReference>
<keyword evidence="2" id="KW-0547">Nucleotide-binding</keyword>
<dbReference type="PROSITE" id="PS00108">
    <property type="entry name" value="PROTEIN_KINASE_ST"/>
    <property type="match status" value="1"/>
</dbReference>
<comment type="similarity">
    <text evidence="5">Belongs to the protein kinase superfamily. Ser/Thr protein kinase family. GCN2 subfamily.</text>
</comment>
<dbReference type="EMBL" id="CP101620">
    <property type="protein sequence ID" value="UTY39118.1"/>
    <property type="molecule type" value="Genomic_DNA"/>
</dbReference>
<keyword evidence="3 7" id="KW-0418">Kinase</keyword>
<dbReference type="InterPro" id="IPR011009">
    <property type="entry name" value="Kinase-like_dom_sf"/>
</dbReference>
<proteinExistence type="inferred from homology"/>
<dbReference type="GO" id="GO:0016301">
    <property type="term" value="F:kinase activity"/>
    <property type="evidence" value="ECO:0007669"/>
    <property type="project" value="UniProtKB-KW"/>
</dbReference>
<feature type="domain" description="Protein kinase" evidence="6">
    <location>
        <begin position="6"/>
        <end position="152"/>
    </location>
</feature>
<dbReference type="Gene3D" id="1.10.510.10">
    <property type="entry name" value="Transferase(Phosphotransferase) domain 1"/>
    <property type="match status" value="1"/>
</dbReference>
<evidence type="ECO:0000313" key="7">
    <source>
        <dbReference type="EMBL" id="UTY39118.1"/>
    </source>
</evidence>
<keyword evidence="8" id="KW-1185">Reference proteome</keyword>
<gene>
    <name evidence="7" type="ORF">NMU03_16365</name>
</gene>
<name>A0ABY5I4Z3_9FIRM</name>
<reference evidence="7" key="1">
    <citation type="submission" date="2022-07" db="EMBL/GenBank/DDBJ databases">
        <title>Faecal culturing of patients with breast cancer.</title>
        <authorList>
            <person name="Teng N.M.Y."/>
            <person name="Kiu R."/>
            <person name="Evans R."/>
            <person name="Baker D.J."/>
            <person name="Zenner C."/>
            <person name="Robinson S.D."/>
            <person name="Hall L.J."/>
        </authorList>
    </citation>
    <scope>NUCLEOTIDE SEQUENCE</scope>
    <source>
        <strain evidence="7">LH1062</strain>
    </source>
</reference>
<dbReference type="RefSeq" id="WP_290139998.1">
    <property type="nucleotide sequence ID" value="NZ_CP101620.1"/>
</dbReference>
<dbReference type="PANTHER" id="PTHR11042">
    <property type="entry name" value="EUKARYOTIC TRANSLATION INITIATION FACTOR 2-ALPHA KINASE EIF2-ALPHA KINASE -RELATED"/>
    <property type="match status" value="1"/>
</dbReference>
<keyword evidence="4" id="KW-0067">ATP-binding</keyword>
<dbReference type="Pfam" id="PF00069">
    <property type="entry name" value="Pkinase"/>
    <property type="match status" value="1"/>
</dbReference>
<evidence type="ECO:0000256" key="4">
    <source>
        <dbReference type="ARBA" id="ARBA00022840"/>
    </source>
</evidence>
<dbReference type="Proteomes" id="UP001060112">
    <property type="component" value="Chromosome"/>
</dbReference>
<evidence type="ECO:0000256" key="1">
    <source>
        <dbReference type="ARBA" id="ARBA00022679"/>
    </source>
</evidence>
<evidence type="ECO:0000256" key="5">
    <source>
        <dbReference type="ARBA" id="ARBA00037982"/>
    </source>
</evidence>
<evidence type="ECO:0000313" key="8">
    <source>
        <dbReference type="Proteomes" id="UP001060112"/>
    </source>
</evidence>
<evidence type="ECO:0000259" key="6">
    <source>
        <dbReference type="Pfam" id="PF00069"/>
    </source>
</evidence>
<organism evidence="7 8">
    <name type="scientific">Allocoprobacillus halotolerans</name>
    <dbReference type="NCBI Taxonomy" id="2944914"/>
    <lineage>
        <taxon>Bacteria</taxon>
        <taxon>Bacillati</taxon>
        <taxon>Bacillota</taxon>
        <taxon>Erysipelotrichia</taxon>
        <taxon>Erysipelotrichales</taxon>
        <taxon>Erysipelotrichaceae</taxon>
        <taxon>Allocoprobacillus</taxon>
    </lineage>
</organism>
<keyword evidence="1" id="KW-0808">Transferase</keyword>
<protein>
    <submittedName>
        <fullName evidence="7">Protein kinase</fullName>
    </submittedName>
</protein>
<accession>A0ABY5I4Z3</accession>
<dbReference type="SUPFAM" id="SSF56112">
    <property type="entry name" value="Protein kinase-like (PK-like)"/>
    <property type="match status" value="1"/>
</dbReference>
<dbReference type="InterPro" id="IPR050339">
    <property type="entry name" value="CC_SR_Kinase"/>
</dbReference>
<evidence type="ECO:0000256" key="3">
    <source>
        <dbReference type="ARBA" id="ARBA00022777"/>
    </source>
</evidence>
<dbReference type="InterPro" id="IPR000719">
    <property type="entry name" value="Prot_kinase_dom"/>
</dbReference>